<evidence type="ECO:0000313" key="2">
    <source>
        <dbReference type="EMBL" id="SVE64073.1"/>
    </source>
</evidence>
<reference evidence="2" key="1">
    <citation type="submission" date="2018-05" db="EMBL/GenBank/DDBJ databases">
        <authorList>
            <person name="Lanie J.A."/>
            <person name="Ng W.-L."/>
            <person name="Kazmierczak K.M."/>
            <person name="Andrzejewski T.M."/>
            <person name="Davidsen T.M."/>
            <person name="Wayne K.J."/>
            <person name="Tettelin H."/>
            <person name="Glass J.I."/>
            <person name="Rusch D."/>
            <person name="Podicherti R."/>
            <person name="Tsui H.-C.T."/>
            <person name="Winkler M.E."/>
        </authorList>
    </citation>
    <scope>NUCLEOTIDE SEQUENCE</scope>
</reference>
<name>A0A383F5X2_9ZZZZ</name>
<evidence type="ECO:0000256" key="1">
    <source>
        <dbReference type="SAM" id="MobiDB-lite"/>
    </source>
</evidence>
<feature type="region of interest" description="Disordered" evidence="1">
    <location>
        <begin position="1"/>
        <end position="32"/>
    </location>
</feature>
<dbReference type="AlphaFoldDB" id="A0A383F5X2"/>
<protein>
    <submittedName>
        <fullName evidence="2">Uncharacterized protein</fullName>
    </submittedName>
</protein>
<organism evidence="2">
    <name type="scientific">marine metagenome</name>
    <dbReference type="NCBI Taxonomy" id="408172"/>
    <lineage>
        <taxon>unclassified sequences</taxon>
        <taxon>metagenomes</taxon>
        <taxon>ecological metagenomes</taxon>
    </lineage>
</organism>
<sequence length="51" mass="5993">MARRRRRRAARTRTVTRRRRRLPSRKKVGKSIQSNWKKISTAAGVLGFISN</sequence>
<dbReference type="EMBL" id="UINC01231510">
    <property type="protein sequence ID" value="SVE64073.1"/>
    <property type="molecule type" value="Genomic_DNA"/>
</dbReference>
<gene>
    <name evidence="2" type="ORF">METZ01_LOCUS516927</name>
</gene>
<accession>A0A383F5X2</accession>
<feature type="non-terminal residue" evidence="2">
    <location>
        <position position="51"/>
    </location>
</feature>
<proteinExistence type="predicted"/>
<feature type="compositionally biased region" description="Basic residues" evidence="1">
    <location>
        <begin position="1"/>
        <end position="29"/>
    </location>
</feature>